<dbReference type="STRING" id="1520.LF65_03458"/>
<sequence>MNLLKKFKLVIIIVLLLSNIIPYNTYALQNTTNQPQLKVAVFINNFRDLFLYEVKKNLEDIQIENPGKVQFTFFDAKENQSIQNESIENALNQDFNLFVVRPVSKTLSDIEGTFNKIQQKNIPLIILYEKTPSIVNLLKPYRNRSIILNTDLAQSGTLEGKILTNAWNTNKDVLDKNKDNIMQYILIKGPSDSNITALRNKYSIQAINESGIKTQEISSVTCDFLEECARTSVESLFLNYSNKIEAIIANSDSMAIGAVKALQKYGYNKGDPSKYIPVVGVDALPEAQELIAKGFMTGTVKQDPREHANAIYSIGTNLVSGAPPLSGTNYKFDETGVATELPYFEYVK</sequence>
<dbReference type="OrthoDB" id="1888286at2"/>
<dbReference type="KEGG" id="cbei:LF65_03458"/>
<dbReference type="AlphaFoldDB" id="A0A0B5QP13"/>
<evidence type="ECO:0000259" key="6">
    <source>
        <dbReference type="Pfam" id="PF13407"/>
    </source>
</evidence>
<evidence type="ECO:0000256" key="5">
    <source>
        <dbReference type="ARBA" id="ARBA00034344"/>
    </source>
</evidence>
<dbReference type="Gene3D" id="3.40.50.2300">
    <property type="match status" value="2"/>
</dbReference>
<dbReference type="Pfam" id="PF13407">
    <property type="entry name" value="Peripla_BP_4"/>
    <property type="match status" value="1"/>
</dbReference>
<dbReference type="RefSeq" id="WP_041897506.1">
    <property type="nucleotide sequence ID" value="NZ_CP010086.2"/>
</dbReference>
<dbReference type="GO" id="GO:0030246">
    <property type="term" value="F:carbohydrate binding"/>
    <property type="evidence" value="ECO:0007669"/>
    <property type="project" value="InterPro"/>
</dbReference>
<dbReference type="InterPro" id="IPR028082">
    <property type="entry name" value="Peripla_BP_I"/>
</dbReference>
<organism evidence="7 8">
    <name type="scientific">Clostridium beijerinckii</name>
    <name type="common">Clostridium MP</name>
    <dbReference type="NCBI Taxonomy" id="1520"/>
    <lineage>
        <taxon>Bacteria</taxon>
        <taxon>Bacillati</taxon>
        <taxon>Bacillota</taxon>
        <taxon>Clostridia</taxon>
        <taxon>Eubacteriales</taxon>
        <taxon>Clostridiaceae</taxon>
        <taxon>Clostridium</taxon>
    </lineage>
</organism>
<evidence type="ECO:0000256" key="1">
    <source>
        <dbReference type="ARBA" id="ARBA00004196"/>
    </source>
</evidence>
<feature type="domain" description="Periplasmic binding protein" evidence="6">
    <location>
        <begin position="40"/>
        <end position="321"/>
    </location>
</feature>
<protein>
    <recommendedName>
        <fullName evidence="5">D-galactose/methyl-galactoside binding periplasmic protein MglB</fullName>
    </recommendedName>
</protein>
<dbReference type="GO" id="GO:0030288">
    <property type="term" value="C:outer membrane-bounded periplasmic space"/>
    <property type="evidence" value="ECO:0007669"/>
    <property type="project" value="TreeGrafter"/>
</dbReference>
<keyword evidence="3" id="KW-0106">Calcium</keyword>
<name>A0A0B5QP13_CLOBE</name>
<evidence type="ECO:0000256" key="3">
    <source>
        <dbReference type="ARBA" id="ARBA00022837"/>
    </source>
</evidence>
<reference evidence="8" key="1">
    <citation type="submission" date="2014-12" db="EMBL/GenBank/DDBJ databases">
        <title>Genome sequence of Clostridium beijerinckii strain 59B.</title>
        <authorList>
            <person name="Little G.T."/>
            <person name="Minton N.P."/>
        </authorList>
    </citation>
    <scope>NUCLEOTIDE SEQUENCE [LARGE SCALE GENOMIC DNA]</scope>
    <source>
        <strain evidence="8">59B</strain>
    </source>
</reference>
<evidence type="ECO:0000313" key="7">
    <source>
        <dbReference type="EMBL" id="AJH00017.1"/>
    </source>
</evidence>
<dbReference type="InterPro" id="IPR044085">
    <property type="entry name" value="MglB-like_PBP1"/>
</dbReference>
<comment type="subcellular location">
    <subcellularLocation>
        <location evidence="1">Cell envelope</location>
    </subcellularLocation>
</comment>
<gene>
    <name evidence="7" type="ORF">LF65_03458</name>
</gene>
<evidence type="ECO:0000313" key="8">
    <source>
        <dbReference type="Proteomes" id="UP000031866"/>
    </source>
</evidence>
<dbReference type="InterPro" id="IPR025997">
    <property type="entry name" value="SBP_2_dom"/>
</dbReference>
<dbReference type="EMBL" id="CP010086">
    <property type="protein sequence ID" value="AJH00017.1"/>
    <property type="molecule type" value="Genomic_DNA"/>
</dbReference>
<dbReference type="CDD" id="cd01539">
    <property type="entry name" value="PBP1_GGBP"/>
    <property type="match status" value="1"/>
</dbReference>
<dbReference type="PANTHER" id="PTHR30036">
    <property type="entry name" value="D-XYLOSE-BINDING PERIPLASMIC PROTEIN"/>
    <property type="match status" value="1"/>
</dbReference>
<evidence type="ECO:0000256" key="4">
    <source>
        <dbReference type="ARBA" id="ARBA00034323"/>
    </source>
</evidence>
<dbReference type="SUPFAM" id="SSF53822">
    <property type="entry name" value="Periplasmic binding protein-like I"/>
    <property type="match status" value="1"/>
</dbReference>
<keyword evidence="2" id="KW-0479">Metal-binding</keyword>
<proteinExistence type="predicted"/>
<evidence type="ECO:0000256" key="2">
    <source>
        <dbReference type="ARBA" id="ARBA00022723"/>
    </source>
</evidence>
<comment type="subunit">
    <text evidence="4">The ABC transporter complex is composed of one ATP-binding protein (MglA), two transmembrane proteins (MglC) and a solute-binding protein (MglB).</text>
</comment>
<dbReference type="GO" id="GO:0046872">
    <property type="term" value="F:metal ion binding"/>
    <property type="evidence" value="ECO:0007669"/>
    <property type="project" value="UniProtKB-KW"/>
</dbReference>
<dbReference type="InterPro" id="IPR050555">
    <property type="entry name" value="Bact_Solute-Bind_Prot2"/>
</dbReference>
<dbReference type="Proteomes" id="UP000031866">
    <property type="component" value="Chromosome"/>
</dbReference>
<accession>A0A0B5QP13</accession>